<sequence>MASRTQCSIRCLSNANCGYFSYCNDVCHMQRPFYREVLEDYDCDCSSYILLNENIVSGKEWQKVSKMTQTSFERSPIYLYWESLPIKKVEFRLITTGRDYVYIFNGTGTNSVSWYRNDKLIKHPMPSGFQFNFTSNNDITEPYFRIDFGQTSNYGYRVEATAMNGMYKIVYGSQGQESPINELVISVLFK</sequence>
<protein>
    <submittedName>
        <fullName evidence="2">Uncharacterized protein LOC118764387</fullName>
    </submittedName>
</protein>
<reference evidence="2" key="1">
    <citation type="submission" date="2025-08" db="UniProtKB">
        <authorList>
            <consortium name="RefSeq"/>
        </authorList>
    </citation>
    <scope>IDENTIFICATION</scope>
</reference>
<accession>A0A7E6F062</accession>
<evidence type="ECO:0000313" key="1">
    <source>
        <dbReference type="Proteomes" id="UP000515154"/>
    </source>
</evidence>
<dbReference type="Proteomes" id="UP000515154">
    <property type="component" value="Linkage group LG8"/>
</dbReference>
<proteinExistence type="predicted"/>
<dbReference type="AlphaFoldDB" id="A0A7E6F062"/>
<name>A0A7E6F062_9MOLL</name>
<dbReference type="RefSeq" id="XP_036361049.1">
    <property type="nucleotide sequence ID" value="XM_036505156.1"/>
</dbReference>
<dbReference type="KEGG" id="osn:118764387"/>
<gene>
    <name evidence="2" type="primary">LOC118764387</name>
</gene>
<organism evidence="1 2">
    <name type="scientific">Octopus sinensis</name>
    <name type="common">East Asian common octopus</name>
    <dbReference type="NCBI Taxonomy" id="2607531"/>
    <lineage>
        <taxon>Eukaryota</taxon>
        <taxon>Metazoa</taxon>
        <taxon>Spiralia</taxon>
        <taxon>Lophotrochozoa</taxon>
        <taxon>Mollusca</taxon>
        <taxon>Cephalopoda</taxon>
        <taxon>Coleoidea</taxon>
        <taxon>Octopodiformes</taxon>
        <taxon>Octopoda</taxon>
        <taxon>Incirrata</taxon>
        <taxon>Octopodidae</taxon>
        <taxon>Octopus</taxon>
    </lineage>
</organism>
<evidence type="ECO:0000313" key="2">
    <source>
        <dbReference type="RefSeq" id="XP_036361049.1"/>
    </source>
</evidence>
<keyword evidence="1" id="KW-1185">Reference proteome</keyword>